<feature type="transmembrane region" description="Helical" evidence="1">
    <location>
        <begin position="61"/>
        <end position="81"/>
    </location>
</feature>
<feature type="transmembrane region" description="Helical" evidence="1">
    <location>
        <begin position="174"/>
        <end position="197"/>
    </location>
</feature>
<feature type="transmembrane region" description="Helical" evidence="1">
    <location>
        <begin position="209"/>
        <end position="230"/>
    </location>
</feature>
<proteinExistence type="predicted"/>
<name>A0ABW2D445_9ACTN</name>
<feature type="transmembrane region" description="Helical" evidence="1">
    <location>
        <begin position="148"/>
        <end position="167"/>
    </location>
</feature>
<dbReference type="Proteomes" id="UP001596470">
    <property type="component" value="Unassembled WGS sequence"/>
</dbReference>
<comment type="caution">
    <text evidence="2">The sequence shown here is derived from an EMBL/GenBank/DDBJ whole genome shotgun (WGS) entry which is preliminary data.</text>
</comment>
<keyword evidence="1" id="KW-1133">Transmembrane helix</keyword>
<accession>A0ABW2D445</accession>
<keyword evidence="3" id="KW-1185">Reference proteome</keyword>
<reference evidence="3" key="1">
    <citation type="journal article" date="2019" name="Int. J. Syst. Evol. Microbiol.">
        <title>The Global Catalogue of Microorganisms (GCM) 10K type strain sequencing project: providing services to taxonomists for standard genome sequencing and annotation.</title>
        <authorList>
            <consortium name="The Broad Institute Genomics Platform"/>
            <consortium name="The Broad Institute Genome Sequencing Center for Infectious Disease"/>
            <person name="Wu L."/>
            <person name="Ma J."/>
        </authorList>
    </citation>
    <scope>NUCLEOTIDE SEQUENCE [LARGE SCALE GENOMIC DNA]</scope>
    <source>
        <strain evidence="3">KACC 12634</strain>
    </source>
</reference>
<dbReference type="RefSeq" id="WP_382352919.1">
    <property type="nucleotide sequence ID" value="NZ_JBHMBP010000004.1"/>
</dbReference>
<evidence type="ECO:0008006" key="4">
    <source>
        <dbReference type="Google" id="ProtNLM"/>
    </source>
</evidence>
<sequence length="240" mass="25264">MNPTATAADPAAALARRRYRLGARMFTAAVRWLRWWLLAALVLAVLGGPLIHLIWGADAGAWTGTISVLQWFTAITGGVFLHSSLTGLISRGVTRREITVAFLVFGALASAALAALAVTGFAVEHFMLGLVAAPDDTWGQVLAKGARYLLIGPAYFFAGALVTAAAARIGKEGAFVVVLFLLFPSMLIAGTLSLEFFGYTVDAFSWRAAAWIGSGLAFIAAMVTALVLVLRSVPVPKRGG</sequence>
<evidence type="ECO:0000313" key="2">
    <source>
        <dbReference type="EMBL" id="MFC6955883.1"/>
    </source>
</evidence>
<keyword evidence="1" id="KW-0812">Transmembrane</keyword>
<keyword evidence="1" id="KW-0472">Membrane</keyword>
<dbReference type="EMBL" id="JBHSYS010000001">
    <property type="protein sequence ID" value="MFC6955883.1"/>
    <property type="molecule type" value="Genomic_DNA"/>
</dbReference>
<protein>
    <recommendedName>
        <fullName evidence="4">Transmembrane protein</fullName>
    </recommendedName>
</protein>
<evidence type="ECO:0000256" key="1">
    <source>
        <dbReference type="SAM" id="Phobius"/>
    </source>
</evidence>
<gene>
    <name evidence="2" type="ORF">ACFQS3_01610</name>
</gene>
<organism evidence="2 3">
    <name type="scientific">Glycomyces mayteni</name>
    <dbReference type="NCBI Taxonomy" id="543887"/>
    <lineage>
        <taxon>Bacteria</taxon>
        <taxon>Bacillati</taxon>
        <taxon>Actinomycetota</taxon>
        <taxon>Actinomycetes</taxon>
        <taxon>Glycomycetales</taxon>
        <taxon>Glycomycetaceae</taxon>
        <taxon>Glycomyces</taxon>
    </lineage>
</organism>
<feature type="transmembrane region" description="Helical" evidence="1">
    <location>
        <begin position="102"/>
        <end position="128"/>
    </location>
</feature>
<evidence type="ECO:0000313" key="3">
    <source>
        <dbReference type="Proteomes" id="UP001596470"/>
    </source>
</evidence>
<feature type="transmembrane region" description="Helical" evidence="1">
    <location>
        <begin position="35"/>
        <end position="55"/>
    </location>
</feature>